<organism evidence="1 2">
    <name type="scientific">Aspergillus niger</name>
    <dbReference type="NCBI Taxonomy" id="5061"/>
    <lineage>
        <taxon>Eukaryota</taxon>
        <taxon>Fungi</taxon>
        <taxon>Dikarya</taxon>
        <taxon>Ascomycota</taxon>
        <taxon>Pezizomycotina</taxon>
        <taxon>Eurotiomycetes</taxon>
        <taxon>Eurotiomycetidae</taxon>
        <taxon>Eurotiales</taxon>
        <taxon>Aspergillaceae</taxon>
        <taxon>Aspergillus</taxon>
        <taxon>Aspergillus subgen. Circumdati</taxon>
    </lineage>
</organism>
<gene>
    <name evidence="1" type="ORF">AnigIFM63604_004376</name>
</gene>
<comment type="caution">
    <text evidence="1">The sequence shown here is derived from an EMBL/GenBank/DDBJ whole genome shotgun (WGS) entry which is preliminary data.</text>
</comment>
<protein>
    <submittedName>
        <fullName evidence="1">Uncharacterized protein</fullName>
    </submittedName>
</protein>
<dbReference type="AlphaFoldDB" id="A0A9W6EGG1"/>
<sequence>MHSIDSILDAATILSRISDIDRENLLAHRAKLEAAFRNLKSLLKASDEIASGRSLLGFLERNEGTIREWFRNAGESDNKSEGDWVDEDPRIVDLSIVDQESSLDERFRAGLSAINLASTYMTWEQNRLKTVKRRRKTRVDALCDNLGAGNRSTFYKEYVDASDNFRDKEKAKNYIEYGVKSLVFGRMFVRHMQVYAGDMSTDVHLGVLGILFLTTYFRRVTYPNIPLLVNAILSSDWGKLAEEKTEWVSSRLKQNDDRIQRVLAHRGRKHDLEEENPYTHRNKRSRNEDIVAVISNNAALQYSLINPLEVDPLGLPFFDDTPGRNLNSTCSDEHPQSQEHIVQNYAQVDPLERPHFGTSIPQNTPPLGLLNSPPAIPSDQLDAEVASFLANLRENGDSTSNGTGNTVACMV</sequence>
<evidence type="ECO:0000313" key="1">
    <source>
        <dbReference type="EMBL" id="GLA56080.1"/>
    </source>
</evidence>
<name>A0A9W6EGG1_ASPNG</name>
<dbReference type="EMBL" id="BRPB01000231">
    <property type="protein sequence ID" value="GLA56080.1"/>
    <property type="molecule type" value="Genomic_DNA"/>
</dbReference>
<dbReference type="Proteomes" id="UP001144191">
    <property type="component" value="Unassembled WGS sequence"/>
</dbReference>
<accession>A0A9W6EGG1</accession>
<proteinExistence type="predicted"/>
<evidence type="ECO:0000313" key="2">
    <source>
        <dbReference type="Proteomes" id="UP001144191"/>
    </source>
</evidence>
<reference evidence="1" key="1">
    <citation type="submission" date="2022-07" db="EMBL/GenBank/DDBJ databases">
        <title>Taxonomy of Aspergillus series Nigri: significant species reduction supported by multi-species coalescent approaches.</title>
        <authorList>
            <person name="Bian C."/>
            <person name="Kusuya Y."/>
            <person name="Sklenar F."/>
            <person name="D'hooge E."/>
            <person name="Yaguchi T."/>
            <person name="Takahashi H."/>
            <person name="Hubka V."/>
        </authorList>
    </citation>
    <scope>NUCLEOTIDE SEQUENCE</scope>
    <source>
        <strain evidence="1">IFM 63604</strain>
    </source>
</reference>